<accession>A0A553WHD8</accession>
<evidence type="ECO:0000313" key="2">
    <source>
        <dbReference type="Proteomes" id="UP000320160"/>
    </source>
</evidence>
<dbReference type="Proteomes" id="UP000320160">
    <property type="component" value="Unassembled WGS sequence"/>
</dbReference>
<keyword evidence="2" id="KW-1185">Reference proteome</keyword>
<evidence type="ECO:0000313" key="1">
    <source>
        <dbReference type="EMBL" id="TSB04088.1"/>
    </source>
</evidence>
<proteinExistence type="predicted"/>
<organism evidence="1 2">
    <name type="scientific">Sphingorhabdus contaminans</name>
    <dbReference type="NCBI Taxonomy" id="1343899"/>
    <lineage>
        <taxon>Bacteria</taxon>
        <taxon>Pseudomonadati</taxon>
        <taxon>Pseudomonadota</taxon>
        <taxon>Alphaproteobacteria</taxon>
        <taxon>Sphingomonadales</taxon>
        <taxon>Sphingomonadaceae</taxon>
        <taxon>Sphingorhabdus</taxon>
    </lineage>
</organism>
<reference evidence="1 2" key="1">
    <citation type="submission" date="2019-07" db="EMBL/GenBank/DDBJ databases">
        <authorList>
            <person name="Park M."/>
        </authorList>
    </citation>
    <scope>NUCLEOTIDE SEQUENCE [LARGE SCALE GENOMIC DNA]</scope>
    <source>
        <strain evidence="1 2">KCTC32445</strain>
    </source>
</reference>
<protein>
    <submittedName>
        <fullName evidence="1">Uncharacterized protein</fullName>
    </submittedName>
</protein>
<dbReference type="AlphaFoldDB" id="A0A553WHD8"/>
<name>A0A553WHD8_9SPHN</name>
<dbReference type="EMBL" id="VKKU01000001">
    <property type="protein sequence ID" value="TSB04088.1"/>
    <property type="molecule type" value="Genomic_DNA"/>
</dbReference>
<sequence>MTKITAANAVDEDERIHIWRSKFFDKASKCERELRRILDLPNNDKSHFKTMAEKILNDDKNKKKSPLTNLLNELIPLIELRAELAHSHFVGLDAGNENSALFDNACLTHPHFRKLMAITEEQRVKAYQRLSWIAGQLATSSRPQTGPNPA</sequence>
<dbReference type="RefSeq" id="WP_143774962.1">
    <property type="nucleotide sequence ID" value="NZ_VKKU01000001.1"/>
</dbReference>
<gene>
    <name evidence="1" type="ORF">FOM92_01205</name>
</gene>
<comment type="caution">
    <text evidence="1">The sequence shown here is derived from an EMBL/GenBank/DDBJ whole genome shotgun (WGS) entry which is preliminary data.</text>
</comment>